<dbReference type="InterPro" id="IPR042095">
    <property type="entry name" value="SUMF_sf"/>
</dbReference>
<dbReference type="SUPFAM" id="SSF56436">
    <property type="entry name" value="C-type lectin-like"/>
    <property type="match status" value="1"/>
</dbReference>
<dbReference type="InterPro" id="IPR051043">
    <property type="entry name" value="Sulfatase_Mod_Factor_Kinase"/>
</dbReference>
<dbReference type="InterPro" id="IPR005532">
    <property type="entry name" value="SUMF_dom"/>
</dbReference>
<dbReference type="Pfam" id="PF03781">
    <property type="entry name" value="FGE-sulfatase"/>
    <property type="match status" value="1"/>
</dbReference>
<evidence type="ECO:0000256" key="1">
    <source>
        <dbReference type="SAM" id="MobiDB-lite"/>
    </source>
</evidence>
<sequence>MTKNSPAPCCGTTSRQSLAVDNQPPAPCCGTTSRQSLAVDNQQEGAGAVVQAHASPSSTQMNIAKTKPTLENMVYIPKGEFLMGTDSDEGFPADGEGPVHKVSLDAFYISRHSVTNAEFAAFVDATGYQTDAEKYGWSFVFYSFLDASLLDEITQYSSQAPWWIAVKGATWRTPEGPDSDIADRLNHPVVHVSWNDAMAYCAWVGMRLPTEAEWEYAARGGLVQKRYAWGDILRQNGQHHCNIWQGKFPQKNTGSDGYLGTCPVDAFEPNGYGLHNVCGNVWEWCADWFANDYYRRSAFRNPKGPAKGMNRIIRGGSYLCHDSYCNRYRVAARSSNTPDSSAGHTGFRCVTDTHS</sequence>
<evidence type="ECO:0000313" key="4">
    <source>
        <dbReference type="Proteomes" id="UP001597079"/>
    </source>
</evidence>
<dbReference type="Proteomes" id="UP001597079">
    <property type="component" value="Unassembled WGS sequence"/>
</dbReference>
<evidence type="ECO:0000259" key="2">
    <source>
        <dbReference type="Pfam" id="PF03781"/>
    </source>
</evidence>
<dbReference type="EMBL" id="JBHUCX010000083">
    <property type="protein sequence ID" value="MFD1677072.1"/>
    <property type="molecule type" value="Genomic_DNA"/>
</dbReference>
<proteinExistence type="predicted"/>
<dbReference type="PANTHER" id="PTHR23150">
    <property type="entry name" value="SULFATASE MODIFYING FACTOR 1, 2"/>
    <property type="match status" value="1"/>
</dbReference>
<organism evidence="3 4">
    <name type="scientific">Alicyclobacillus fodiniaquatilis</name>
    <dbReference type="NCBI Taxonomy" id="1661150"/>
    <lineage>
        <taxon>Bacteria</taxon>
        <taxon>Bacillati</taxon>
        <taxon>Bacillota</taxon>
        <taxon>Bacilli</taxon>
        <taxon>Bacillales</taxon>
        <taxon>Alicyclobacillaceae</taxon>
        <taxon>Alicyclobacillus</taxon>
    </lineage>
</organism>
<accession>A0ABW4JKW2</accession>
<name>A0ABW4JKW2_9BACL</name>
<dbReference type="InterPro" id="IPR016187">
    <property type="entry name" value="CTDL_fold"/>
</dbReference>
<feature type="region of interest" description="Disordered" evidence="1">
    <location>
        <begin position="1"/>
        <end position="23"/>
    </location>
</feature>
<reference evidence="4" key="1">
    <citation type="journal article" date="2019" name="Int. J. Syst. Evol. Microbiol.">
        <title>The Global Catalogue of Microorganisms (GCM) 10K type strain sequencing project: providing services to taxonomists for standard genome sequencing and annotation.</title>
        <authorList>
            <consortium name="The Broad Institute Genomics Platform"/>
            <consortium name="The Broad Institute Genome Sequencing Center for Infectious Disease"/>
            <person name="Wu L."/>
            <person name="Ma J."/>
        </authorList>
    </citation>
    <scope>NUCLEOTIDE SEQUENCE [LARGE SCALE GENOMIC DNA]</scope>
    <source>
        <strain evidence="4">CGMCC 1.12286</strain>
    </source>
</reference>
<gene>
    <name evidence="3" type="ORF">ACFSB2_20565</name>
</gene>
<feature type="domain" description="Sulfatase-modifying factor enzyme-like" evidence="2">
    <location>
        <begin position="70"/>
        <end position="350"/>
    </location>
</feature>
<dbReference type="PANTHER" id="PTHR23150:SF19">
    <property type="entry name" value="FORMYLGLYCINE-GENERATING ENZYME"/>
    <property type="match status" value="1"/>
</dbReference>
<protein>
    <submittedName>
        <fullName evidence="3">Formylglycine-generating enzyme family protein</fullName>
    </submittedName>
</protein>
<comment type="caution">
    <text evidence="3">The sequence shown here is derived from an EMBL/GenBank/DDBJ whole genome shotgun (WGS) entry which is preliminary data.</text>
</comment>
<keyword evidence="4" id="KW-1185">Reference proteome</keyword>
<dbReference type="Gene3D" id="3.90.1580.10">
    <property type="entry name" value="paralog of FGE (formylglycine-generating enzyme)"/>
    <property type="match status" value="1"/>
</dbReference>
<dbReference type="RefSeq" id="WP_377944981.1">
    <property type="nucleotide sequence ID" value="NZ_JBHUCX010000083.1"/>
</dbReference>
<evidence type="ECO:0000313" key="3">
    <source>
        <dbReference type="EMBL" id="MFD1677072.1"/>
    </source>
</evidence>
<feature type="compositionally biased region" description="Polar residues" evidence="1">
    <location>
        <begin position="1"/>
        <end position="20"/>
    </location>
</feature>